<dbReference type="NCBIfam" id="TIGR01087">
    <property type="entry name" value="murD"/>
    <property type="match status" value="1"/>
</dbReference>
<dbReference type="PANTHER" id="PTHR43692">
    <property type="entry name" value="UDP-N-ACETYLMURAMOYLALANINE--D-GLUTAMATE LIGASE"/>
    <property type="match status" value="1"/>
</dbReference>
<dbReference type="InterPro" id="IPR004101">
    <property type="entry name" value="Mur_ligase_C"/>
</dbReference>
<evidence type="ECO:0000256" key="11">
    <source>
        <dbReference type="ARBA" id="ARBA00022960"/>
    </source>
</evidence>
<evidence type="ECO:0000259" key="20">
    <source>
        <dbReference type="Pfam" id="PF08245"/>
    </source>
</evidence>
<dbReference type="RefSeq" id="WP_159432056.1">
    <property type="nucleotide sequence ID" value="NZ_FQTU01000003.1"/>
</dbReference>
<evidence type="ECO:0000256" key="13">
    <source>
        <dbReference type="ARBA" id="ARBA00023316"/>
    </source>
</evidence>
<evidence type="ECO:0000256" key="1">
    <source>
        <dbReference type="ARBA" id="ARBA00002734"/>
    </source>
</evidence>
<dbReference type="EC" id="6.3.2.9" evidence="5 17"/>
<dbReference type="AlphaFoldDB" id="A0A1M4UGY6"/>
<evidence type="ECO:0000256" key="6">
    <source>
        <dbReference type="ARBA" id="ARBA00015655"/>
    </source>
</evidence>
<keyword evidence="17 18" id="KW-0131">Cell cycle</keyword>
<dbReference type="STRING" id="1120975.SAMN02746064_00769"/>
<evidence type="ECO:0000256" key="8">
    <source>
        <dbReference type="ARBA" id="ARBA00022598"/>
    </source>
</evidence>
<reference evidence="21 22" key="1">
    <citation type="submission" date="2016-11" db="EMBL/GenBank/DDBJ databases">
        <authorList>
            <person name="Jaros S."/>
            <person name="Januszkiewicz K."/>
            <person name="Wedrychowicz H."/>
        </authorList>
    </citation>
    <scope>NUCLEOTIDE SEQUENCE [LARGE SCALE GENOMIC DNA]</scope>
    <source>
        <strain evidence="21 22">DSM 14828</strain>
    </source>
</reference>
<dbReference type="GO" id="GO:0009252">
    <property type="term" value="P:peptidoglycan biosynthetic process"/>
    <property type="evidence" value="ECO:0007669"/>
    <property type="project" value="UniProtKB-UniRule"/>
</dbReference>
<keyword evidence="10 17" id="KW-0067">ATP-binding</keyword>
<dbReference type="SUPFAM" id="SSF51984">
    <property type="entry name" value="MurCD N-terminal domain"/>
    <property type="match status" value="1"/>
</dbReference>
<dbReference type="Gene3D" id="3.90.190.20">
    <property type="entry name" value="Mur ligase, C-terminal domain"/>
    <property type="match status" value="1"/>
</dbReference>
<accession>A0A1M4UGY6</accession>
<dbReference type="EMBL" id="FQTU01000003">
    <property type="protein sequence ID" value="SHE56021.1"/>
    <property type="molecule type" value="Genomic_DNA"/>
</dbReference>
<dbReference type="SUPFAM" id="SSF53623">
    <property type="entry name" value="MurD-like peptide ligases, catalytic domain"/>
    <property type="match status" value="1"/>
</dbReference>
<dbReference type="InterPro" id="IPR005762">
    <property type="entry name" value="MurD"/>
</dbReference>
<dbReference type="SUPFAM" id="SSF53244">
    <property type="entry name" value="MurD-like peptide ligases, peptide-binding domain"/>
    <property type="match status" value="1"/>
</dbReference>
<dbReference type="GO" id="GO:0071555">
    <property type="term" value="P:cell wall organization"/>
    <property type="evidence" value="ECO:0007669"/>
    <property type="project" value="UniProtKB-KW"/>
</dbReference>
<organism evidence="21 22">
    <name type="scientific">Alkalibacter saccharofermentans DSM 14828</name>
    <dbReference type="NCBI Taxonomy" id="1120975"/>
    <lineage>
        <taxon>Bacteria</taxon>
        <taxon>Bacillati</taxon>
        <taxon>Bacillota</taxon>
        <taxon>Clostridia</taxon>
        <taxon>Eubacteriales</taxon>
        <taxon>Eubacteriaceae</taxon>
        <taxon>Alkalibacter</taxon>
    </lineage>
</organism>
<feature type="domain" description="Mur ligase central" evidence="20">
    <location>
        <begin position="113"/>
        <end position="291"/>
    </location>
</feature>
<dbReference type="HAMAP" id="MF_00639">
    <property type="entry name" value="MurD"/>
    <property type="match status" value="1"/>
</dbReference>
<comment type="function">
    <text evidence="1 17 18">Cell wall formation. Catalyzes the addition of glutamate to the nucleotide precursor UDP-N-acetylmuramoyl-L-alanine (UMA).</text>
</comment>
<evidence type="ECO:0000256" key="2">
    <source>
        <dbReference type="ARBA" id="ARBA00004496"/>
    </source>
</evidence>
<keyword evidence="9 17" id="KW-0547">Nucleotide-binding</keyword>
<dbReference type="Pfam" id="PF02875">
    <property type="entry name" value="Mur_ligase_C"/>
    <property type="match status" value="1"/>
</dbReference>
<dbReference type="GO" id="GO:0008764">
    <property type="term" value="F:UDP-N-acetylmuramoylalanine-D-glutamate ligase activity"/>
    <property type="evidence" value="ECO:0007669"/>
    <property type="project" value="UniProtKB-UniRule"/>
</dbReference>
<evidence type="ECO:0000256" key="4">
    <source>
        <dbReference type="ARBA" id="ARBA00010416"/>
    </source>
</evidence>
<evidence type="ECO:0000256" key="7">
    <source>
        <dbReference type="ARBA" id="ARBA00022490"/>
    </source>
</evidence>
<evidence type="ECO:0000256" key="14">
    <source>
        <dbReference type="ARBA" id="ARBA00030398"/>
    </source>
</evidence>
<evidence type="ECO:0000256" key="3">
    <source>
        <dbReference type="ARBA" id="ARBA00004752"/>
    </source>
</evidence>
<dbReference type="Gene3D" id="3.40.1190.10">
    <property type="entry name" value="Mur-like, catalytic domain"/>
    <property type="match status" value="1"/>
</dbReference>
<dbReference type="Proteomes" id="UP000184251">
    <property type="component" value="Unassembled WGS sequence"/>
</dbReference>
<evidence type="ECO:0000259" key="19">
    <source>
        <dbReference type="Pfam" id="PF02875"/>
    </source>
</evidence>
<comment type="subcellular location">
    <subcellularLocation>
        <location evidence="2 17 18">Cytoplasm</location>
    </subcellularLocation>
</comment>
<keyword evidence="8 17" id="KW-0436">Ligase</keyword>
<name>A0A1M4UGY6_9FIRM</name>
<dbReference type="Pfam" id="PF21799">
    <property type="entry name" value="MurD-like_N"/>
    <property type="match status" value="1"/>
</dbReference>
<evidence type="ECO:0000256" key="5">
    <source>
        <dbReference type="ARBA" id="ARBA00012212"/>
    </source>
</evidence>
<dbReference type="InterPro" id="IPR036615">
    <property type="entry name" value="Mur_ligase_C_dom_sf"/>
</dbReference>
<proteinExistence type="inferred from homology"/>
<comment type="pathway">
    <text evidence="3 17 18">Cell wall biogenesis; peptidoglycan biosynthesis.</text>
</comment>
<feature type="domain" description="Mur ligase C-terminal" evidence="19">
    <location>
        <begin position="313"/>
        <end position="427"/>
    </location>
</feature>
<dbReference type="GO" id="GO:0005524">
    <property type="term" value="F:ATP binding"/>
    <property type="evidence" value="ECO:0007669"/>
    <property type="project" value="UniProtKB-UniRule"/>
</dbReference>
<evidence type="ECO:0000256" key="12">
    <source>
        <dbReference type="ARBA" id="ARBA00022984"/>
    </source>
</evidence>
<feature type="binding site" evidence="17">
    <location>
        <begin position="115"/>
        <end position="121"/>
    </location>
    <ligand>
        <name>ATP</name>
        <dbReference type="ChEBI" id="CHEBI:30616"/>
    </ligand>
</feature>
<evidence type="ECO:0000256" key="18">
    <source>
        <dbReference type="RuleBase" id="RU003664"/>
    </source>
</evidence>
<evidence type="ECO:0000256" key="16">
    <source>
        <dbReference type="ARBA" id="ARBA00047632"/>
    </source>
</evidence>
<dbReference type="OrthoDB" id="9809796at2"/>
<dbReference type="PANTHER" id="PTHR43692:SF1">
    <property type="entry name" value="UDP-N-ACETYLMURAMOYLALANINE--D-GLUTAMATE LIGASE"/>
    <property type="match status" value="1"/>
</dbReference>
<evidence type="ECO:0000256" key="17">
    <source>
        <dbReference type="HAMAP-Rule" id="MF_00639"/>
    </source>
</evidence>
<dbReference type="InterPro" id="IPR036565">
    <property type="entry name" value="Mur-like_cat_sf"/>
</dbReference>
<dbReference type="InterPro" id="IPR013221">
    <property type="entry name" value="Mur_ligase_cen"/>
</dbReference>
<sequence length="450" mass="49820">MDKKKIIIGLGKSGVSSAKFLLRKGFKIILFDNDPKSALENSDVINILEMPGVEGVYDNRGADELFFDADEAILSPGVPLDNEIVLKALKHGIKLIGEVELAYRYSKGRFLGITGTNGKTTTTTLIYEIFKKSRFNAFLGGNIGNPIVDFIEKPAEKDYIIAELSSFQLETIDRFRSNIAVVLNITPDHMDRHKTMEEYVRAKKNIYRNSQIDDVLVLNKDDEIVKAMSEDSSCRVVYFSITDMLENGAYLHGDWLMAAQNGESVRILERKSLKIPGLHNVKNALAAIAAAFFAGVEPKVISQALNEFKGVEHRLEFVRNLSGIDYYNDSKGTNTDAGIIALNAIDGPVVLIAGGYDKKADFSEWVEVFAGKAKKVFLIGETADQIIGSARKAGYNSVEKCLDLKDAVVKAKEFAKSGDTVLLSPACASWDMFKSYEERGRIFKDLVNKL</sequence>
<keyword evidence="12 17" id="KW-0573">Peptidoglycan synthesis</keyword>
<dbReference type="GO" id="GO:0008360">
    <property type="term" value="P:regulation of cell shape"/>
    <property type="evidence" value="ECO:0007669"/>
    <property type="project" value="UniProtKB-KW"/>
</dbReference>
<evidence type="ECO:0000256" key="9">
    <source>
        <dbReference type="ARBA" id="ARBA00022741"/>
    </source>
</evidence>
<evidence type="ECO:0000313" key="21">
    <source>
        <dbReference type="EMBL" id="SHE56021.1"/>
    </source>
</evidence>
<protein>
    <recommendedName>
        <fullName evidence="6 17">UDP-N-acetylmuramoylalanine--D-glutamate ligase</fullName>
        <ecNumber evidence="5 17">6.3.2.9</ecNumber>
    </recommendedName>
    <alternativeName>
        <fullName evidence="15 17">D-glutamic acid-adding enzyme</fullName>
    </alternativeName>
    <alternativeName>
        <fullName evidence="14 17">UDP-N-acetylmuramoyl-L-alanyl-D-glutamate synthetase</fullName>
    </alternativeName>
</protein>
<evidence type="ECO:0000256" key="10">
    <source>
        <dbReference type="ARBA" id="ARBA00022840"/>
    </source>
</evidence>
<dbReference type="UniPathway" id="UPA00219"/>
<keyword evidence="11 17" id="KW-0133">Cell shape</keyword>
<evidence type="ECO:0000313" key="22">
    <source>
        <dbReference type="Proteomes" id="UP000184251"/>
    </source>
</evidence>
<dbReference type="Gene3D" id="3.40.50.720">
    <property type="entry name" value="NAD(P)-binding Rossmann-like Domain"/>
    <property type="match status" value="1"/>
</dbReference>
<gene>
    <name evidence="17" type="primary">murD</name>
    <name evidence="21" type="ORF">SAMN02746064_00769</name>
</gene>
<keyword evidence="17 18" id="KW-0132">Cell division</keyword>
<comment type="similarity">
    <text evidence="4 17">Belongs to the MurCDEF family.</text>
</comment>
<dbReference type="GO" id="GO:0051301">
    <property type="term" value="P:cell division"/>
    <property type="evidence" value="ECO:0007669"/>
    <property type="project" value="UniProtKB-KW"/>
</dbReference>
<dbReference type="Pfam" id="PF08245">
    <property type="entry name" value="Mur_ligase_M"/>
    <property type="match status" value="1"/>
</dbReference>
<keyword evidence="13 17" id="KW-0961">Cell wall biogenesis/degradation</keyword>
<comment type="catalytic activity">
    <reaction evidence="16 17 18">
        <text>UDP-N-acetyl-alpha-D-muramoyl-L-alanine + D-glutamate + ATP = UDP-N-acetyl-alpha-D-muramoyl-L-alanyl-D-glutamate + ADP + phosphate + H(+)</text>
        <dbReference type="Rhea" id="RHEA:16429"/>
        <dbReference type="ChEBI" id="CHEBI:15378"/>
        <dbReference type="ChEBI" id="CHEBI:29986"/>
        <dbReference type="ChEBI" id="CHEBI:30616"/>
        <dbReference type="ChEBI" id="CHEBI:43474"/>
        <dbReference type="ChEBI" id="CHEBI:83898"/>
        <dbReference type="ChEBI" id="CHEBI:83900"/>
        <dbReference type="ChEBI" id="CHEBI:456216"/>
        <dbReference type="EC" id="6.3.2.9"/>
    </reaction>
</comment>
<dbReference type="GO" id="GO:0005737">
    <property type="term" value="C:cytoplasm"/>
    <property type="evidence" value="ECO:0007669"/>
    <property type="project" value="UniProtKB-SubCell"/>
</dbReference>
<keyword evidence="7 17" id="KW-0963">Cytoplasm</keyword>
<evidence type="ECO:0000256" key="15">
    <source>
        <dbReference type="ARBA" id="ARBA00032324"/>
    </source>
</evidence>
<keyword evidence="22" id="KW-1185">Reference proteome</keyword>